<evidence type="ECO:0000313" key="2">
    <source>
        <dbReference type="Proteomes" id="UP000063229"/>
    </source>
</evidence>
<organism evidence="1 2">
    <name type="scientific">Pseudomonas agarici</name>
    <dbReference type="NCBI Taxonomy" id="46677"/>
    <lineage>
        <taxon>Bacteria</taxon>
        <taxon>Pseudomonadati</taxon>
        <taxon>Pseudomonadota</taxon>
        <taxon>Gammaproteobacteria</taxon>
        <taxon>Pseudomonadales</taxon>
        <taxon>Pseudomonadaceae</taxon>
        <taxon>Pseudomonas</taxon>
    </lineage>
</organism>
<dbReference type="STRING" id="46677.AWM79_10535"/>
<dbReference type="KEGG" id="pagb:AWM79_10535"/>
<dbReference type="EMBL" id="CP014135">
    <property type="protein sequence ID" value="AMB85712.1"/>
    <property type="molecule type" value="Genomic_DNA"/>
</dbReference>
<dbReference type="RefSeq" id="WP_060782776.1">
    <property type="nucleotide sequence ID" value="NZ_CP014135.1"/>
</dbReference>
<protein>
    <submittedName>
        <fullName evidence="1">Uncharacterized protein</fullName>
    </submittedName>
</protein>
<evidence type="ECO:0000313" key="1">
    <source>
        <dbReference type="EMBL" id="AMB85712.1"/>
    </source>
</evidence>
<proteinExistence type="predicted"/>
<reference evidence="1 2" key="1">
    <citation type="submission" date="2016-01" db="EMBL/GenBank/DDBJ databases">
        <authorList>
            <person name="McClelland M."/>
            <person name="Jain A."/>
            <person name="Saraogi P."/>
            <person name="Mendelson R."/>
            <person name="Westerman R."/>
            <person name="SanMiguel P."/>
            <person name="Csonka L."/>
        </authorList>
    </citation>
    <scope>NUCLEOTIDE SEQUENCE [LARGE SCALE GENOMIC DNA]</scope>
    <source>
        <strain evidence="1 2">NCPPB 2472</strain>
    </source>
</reference>
<dbReference type="AlphaFoldDB" id="A0A0X1T0Z3"/>
<name>A0A0X1T0Z3_PSEAA</name>
<dbReference type="OrthoDB" id="6845417at2"/>
<gene>
    <name evidence="1" type="ORF">AWM79_10535</name>
</gene>
<keyword evidence="2" id="KW-1185">Reference proteome</keyword>
<accession>A0A0X1T0Z3</accession>
<sequence>MSEHINPRNLDQPVILSVNPAGIGAVDVENPEKPLPVLVGPLNLKPRDHIDLYWGDAAEPVSSYDHPQDAPPINDFVTLAVATQGIESARDPLPVRYRFTPFPGSAPQDSDITHIRVKLQSPGGIDIDPATPYENEALRPPQVQPPAVIVDPRGVRVIVMPYQHMSEGDRIRINWAEEAVDHPPLTAAELDREVIISIPAQIVEAAGNSNNLPVRYEIHDVVGNWSKRSPASHVVVSIGSH</sequence>
<dbReference type="Proteomes" id="UP000063229">
    <property type="component" value="Chromosome"/>
</dbReference>